<evidence type="ECO:0000313" key="3">
    <source>
        <dbReference type="Proteomes" id="UP000243579"/>
    </source>
</evidence>
<dbReference type="SUPFAM" id="SSF64268">
    <property type="entry name" value="PX domain"/>
    <property type="match status" value="1"/>
</dbReference>
<accession>A0A1V9Z4Z5</accession>
<dbReference type="GO" id="GO:0035091">
    <property type="term" value="F:phosphatidylinositol binding"/>
    <property type="evidence" value="ECO:0007669"/>
    <property type="project" value="InterPro"/>
</dbReference>
<organism evidence="2 3">
    <name type="scientific">Achlya hypogyna</name>
    <name type="common">Oomycete</name>
    <name type="synonym">Protoachlya hypogyna</name>
    <dbReference type="NCBI Taxonomy" id="1202772"/>
    <lineage>
        <taxon>Eukaryota</taxon>
        <taxon>Sar</taxon>
        <taxon>Stramenopiles</taxon>
        <taxon>Oomycota</taxon>
        <taxon>Saprolegniomycetes</taxon>
        <taxon>Saprolegniales</taxon>
        <taxon>Achlyaceae</taxon>
        <taxon>Achlya</taxon>
    </lineage>
</organism>
<dbReference type="InterPro" id="IPR036871">
    <property type="entry name" value="PX_dom_sf"/>
</dbReference>
<dbReference type="AlphaFoldDB" id="A0A1V9Z4Z5"/>
<name>A0A1V9Z4Z5_ACHHY</name>
<feature type="domain" description="PX" evidence="1">
    <location>
        <begin position="33"/>
        <end position="174"/>
    </location>
</feature>
<dbReference type="Gene3D" id="3.30.1520.10">
    <property type="entry name" value="Phox-like domain"/>
    <property type="match status" value="1"/>
</dbReference>
<dbReference type="InterPro" id="IPR001683">
    <property type="entry name" value="PX_dom"/>
</dbReference>
<comment type="caution">
    <text evidence="2">The sequence shown here is derived from an EMBL/GenBank/DDBJ whole genome shotgun (WGS) entry which is preliminary data.</text>
</comment>
<dbReference type="EMBL" id="JNBR01000430">
    <property type="protein sequence ID" value="OQR93074.1"/>
    <property type="molecule type" value="Genomic_DNA"/>
</dbReference>
<dbReference type="PROSITE" id="PS50195">
    <property type="entry name" value="PX"/>
    <property type="match status" value="1"/>
</dbReference>
<dbReference type="Proteomes" id="UP000243579">
    <property type="component" value="Unassembled WGS sequence"/>
</dbReference>
<evidence type="ECO:0000313" key="2">
    <source>
        <dbReference type="EMBL" id="OQR93074.1"/>
    </source>
</evidence>
<dbReference type="OrthoDB" id="61299at2759"/>
<reference evidence="2 3" key="1">
    <citation type="journal article" date="2014" name="Genome Biol. Evol.">
        <title>The secreted proteins of Achlya hypogyna and Thraustotheca clavata identify the ancestral oomycete secretome and reveal gene acquisitions by horizontal gene transfer.</title>
        <authorList>
            <person name="Misner I."/>
            <person name="Blouin N."/>
            <person name="Leonard G."/>
            <person name="Richards T.A."/>
            <person name="Lane C.E."/>
        </authorList>
    </citation>
    <scope>NUCLEOTIDE SEQUENCE [LARGE SCALE GENOMIC DNA]</scope>
    <source>
        <strain evidence="2 3">ATCC 48635</strain>
    </source>
</reference>
<evidence type="ECO:0000259" key="1">
    <source>
        <dbReference type="PROSITE" id="PS50195"/>
    </source>
</evidence>
<keyword evidence="3" id="KW-1185">Reference proteome</keyword>
<protein>
    <recommendedName>
        <fullName evidence="1">PX domain-containing protein</fullName>
    </recommendedName>
</protein>
<gene>
    <name evidence="2" type="ORF">ACHHYP_02943</name>
</gene>
<sequence length="236" mass="25398">MASFVGHRTTALVEKPTSPPAKNGLVKVPKAMAFVHLVVCSVRPALAPDGSFMEYDVEMANTRNGLVWNVRKRFSRFLELHAKLDALLDASHCQHCASVHSAVVNLELPPKKWHLFGTNVVDAGLAAMRARLFGAYITALLAVGAEKVPHACPLIAAGYLPLVLGFLTSPSVFMELNKIKLTSRSKVVFVPPPPKAPAPKRRGSGKKFSPLEPILEQDISSSSSISTVVILDAPSC</sequence>
<proteinExistence type="predicted"/>